<dbReference type="Ensembl" id="ENSSTOT00000040640.1">
    <property type="protein sequence ID" value="ENSSTOP00000028463.1"/>
    <property type="gene ID" value="ENSSTOG00000031912.1"/>
</dbReference>
<dbReference type="SMART" id="SM00176">
    <property type="entry name" value="RAN"/>
    <property type="match status" value="1"/>
</dbReference>
<reference evidence="10" key="1">
    <citation type="submission" date="2011-11" db="EMBL/GenBank/DDBJ databases">
        <title>The Draft Genome of Spermophilus tridecemlineatus.</title>
        <authorList>
            <consortium name="The Broad Institute Genome Assembly &amp; Analysis Group"/>
            <consortium name="Computational R&amp;D Group"/>
            <consortium name="and Sequencing Platform"/>
            <person name="Di Palma F."/>
            <person name="Alfoldi J."/>
            <person name="Johnson J."/>
            <person name="Berlin A."/>
            <person name="Gnerre S."/>
            <person name="Jaffe D."/>
            <person name="MacCallum I."/>
            <person name="Young S."/>
            <person name="Walker B.J."/>
            <person name="Lindblad-Toh K."/>
        </authorList>
    </citation>
    <scope>NUCLEOTIDE SEQUENCE [LARGE SCALE GENOMIC DNA]</scope>
</reference>
<dbReference type="EMBL" id="AGTP01032935">
    <property type="status" value="NOT_ANNOTATED_CDS"/>
    <property type="molecule type" value="Genomic_DNA"/>
</dbReference>
<organism evidence="9 10">
    <name type="scientific">Ictidomys tridecemlineatus</name>
    <name type="common">Thirteen-lined ground squirrel</name>
    <name type="synonym">Spermophilus tridecemlineatus</name>
    <dbReference type="NCBI Taxonomy" id="43179"/>
    <lineage>
        <taxon>Eukaryota</taxon>
        <taxon>Metazoa</taxon>
        <taxon>Chordata</taxon>
        <taxon>Craniata</taxon>
        <taxon>Vertebrata</taxon>
        <taxon>Euteleostomi</taxon>
        <taxon>Mammalia</taxon>
        <taxon>Eutheria</taxon>
        <taxon>Euarchontoglires</taxon>
        <taxon>Glires</taxon>
        <taxon>Rodentia</taxon>
        <taxon>Sciuromorpha</taxon>
        <taxon>Sciuridae</taxon>
        <taxon>Xerinae</taxon>
        <taxon>Marmotini</taxon>
        <taxon>Ictidomys</taxon>
    </lineage>
</organism>
<evidence type="ECO:0000256" key="2">
    <source>
        <dbReference type="ARBA" id="ARBA00022741"/>
    </source>
</evidence>
<evidence type="ECO:0000313" key="9">
    <source>
        <dbReference type="Ensembl" id="ENSSTOP00000028463.1"/>
    </source>
</evidence>
<evidence type="ECO:0000256" key="7">
    <source>
        <dbReference type="ARBA" id="ARBA00042268"/>
    </source>
</evidence>
<dbReference type="STRING" id="43179.ENSSTOP00000028463"/>
<dbReference type="Gene3D" id="3.40.50.300">
    <property type="entry name" value="P-loop containing nucleotide triphosphate hydrolases"/>
    <property type="match status" value="1"/>
</dbReference>
<dbReference type="GO" id="GO:0005525">
    <property type="term" value="F:GTP binding"/>
    <property type="evidence" value="ECO:0007669"/>
    <property type="project" value="UniProtKB-KW"/>
</dbReference>
<dbReference type="SMART" id="SM00173">
    <property type="entry name" value="RAS"/>
    <property type="match status" value="1"/>
</dbReference>
<protein>
    <recommendedName>
        <fullName evidence="5">GTP-binding nuclear protein Ran</fullName>
    </recommendedName>
    <alternativeName>
        <fullName evidence="7">GTPase Ran</fullName>
    </alternativeName>
    <alternativeName>
        <fullName evidence="6">Ras-related nuclear protein</fullName>
    </alternativeName>
</protein>
<evidence type="ECO:0000256" key="4">
    <source>
        <dbReference type="ARBA" id="ARBA00023134"/>
    </source>
</evidence>
<dbReference type="GeneTree" id="ENSGT00940000153786"/>
<dbReference type="GO" id="GO:0005737">
    <property type="term" value="C:cytoplasm"/>
    <property type="evidence" value="ECO:0007669"/>
    <property type="project" value="TreeGrafter"/>
</dbReference>
<evidence type="ECO:0000313" key="10">
    <source>
        <dbReference type="Proteomes" id="UP000005215"/>
    </source>
</evidence>
<proteinExistence type="predicted"/>
<keyword evidence="2" id="KW-0547">Nucleotide-binding</keyword>
<name>A0A287D4I3_ICTTR</name>
<sequence length="159" mass="17582">MATLGEPQTQYKLLLVGDSSPGKKMLVKHHLTSKFEKKYIATLGLIKFNVWDPVGQEKFSGLKDGYYIQAQCAVIMFDVTSRVTYRNVVCENIPIMLCGNKVDIKDRKVKAKSVVFQGKRIFSTMTSQPEKAHGDPDLEFAAMPALASPEVGTDPDLAA</sequence>
<keyword evidence="1" id="KW-0813">Transport</keyword>
<evidence type="ECO:0000256" key="3">
    <source>
        <dbReference type="ARBA" id="ARBA00022927"/>
    </source>
</evidence>
<keyword evidence="4" id="KW-0342">GTP-binding</keyword>
<dbReference type="PANTHER" id="PTHR24071:SF0">
    <property type="entry name" value="GTP-BINDING NUCLEAR PROTEIN RAN"/>
    <property type="match status" value="1"/>
</dbReference>
<dbReference type="InterPro" id="IPR001806">
    <property type="entry name" value="Small_GTPase"/>
</dbReference>
<dbReference type="InterPro" id="IPR027417">
    <property type="entry name" value="P-loop_NTPase"/>
</dbReference>
<dbReference type="GO" id="GO:0003924">
    <property type="term" value="F:GTPase activity"/>
    <property type="evidence" value="ECO:0007669"/>
    <property type="project" value="InterPro"/>
</dbReference>
<dbReference type="PROSITE" id="PS51419">
    <property type="entry name" value="RAB"/>
    <property type="match status" value="1"/>
</dbReference>
<evidence type="ECO:0000256" key="5">
    <source>
        <dbReference type="ARBA" id="ARBA00040533"/>
    </source>
</evidence>
<evidence type="ECO:0000256" key="8">
    <source>
        <dbReference type="ARBA" id="ARBA00049117"/>
    </source>
</evidence>
<dbReference type="SUPFAM" id="SSF52540">
    <property type="entry name" value="P-loop containing nucleoside triphosphate hydrolases"/>
    <property type="match status" value="1"/>
</dbReference>
<evidence type="ECO:0000256" key="1">
    <source>
        <dbReference type="ARBA" id="ARBA00022448"/>
    </source>
</evidence>
<comment type="catalytic activity">
    <reaction evidence="8">
        <text>GTP + H2O = GDP + phosphate + H(+)</text>
        <dbReference type="Rhea" id="RHEA:19669"/>
        <dbReference type="ChEBI" id="CHEBI:15377"/>
        <dbReference type="ChEBI" id="CHEBI:15378"/>
        <dbReference type="ChEBI" id="CHEBI:37565"/>
        <dbReference type="ChEBI" id="CHEBI:43474"/>
        <dbReference type="ChEBI" id="CHEBI:58189"/>
    </reaction>
    <physiologicalReaction direction="left-to-right" evidence="8">
        <dbReference type="Rhea" id="RHEA:19670"/>
    </physiologicalReaction>
</comment>
<evidence type="ECO:0000256" key="6">
    <source>
        <dbReference type="ARBA" id="ARBA00041239"/>
    </source>
</evidence>
<dbReference type="InParanoid" id="A0A287D4I3"/>
<dbReference type="SMART" id="SM00175">
    <property type="entry name" value="RAB"/>
    <property type="match status" value="1"/>
</dbReference>
<dbReference type="GO" id="GO:0006606">
    <property type="term" value="P:protein import into nucleus"/>
    <property type="evidence" value="ECO:0007669"/>
    <property type="project" value="TreeGrafter"/>
</dbReference>
<reference evidence="9" key="3">
    <citation type="submission" date="2025-09" db="UniProtKB">
        <authorList>
            <consortium name="Ensembl"/>
        </authorList>
    </citation>
    <scope>IDENTIFICATION</scope>
</reference>
<dbReference type="Proteomes" id="UP000005215">
    <property type="component" value="Unassembled WGS sequence"/>
</dbReference>
<dbReference type="Pfam" id="PF00071">
    <property type="entry name" value="Ras"/>
    <property type="match status" value="1"/>
</dbReference>
<keyword evidence="3" id="KW-0653">Protein transport</keyword>
<dbReference type="PANTHER" id="PTHR24071">
    <property type="entry name" value="RAN GTPASE"/>
    <property type="match status" value="1"/>
</dbReference>
<keyword evidence="10" id="KW-1185">Reference proteome</keyword>
<dbReference type="InterPro" id="IPR002041">
    <property type="entry name" value="Ran_GTPase"/>
</dbReference>
<accession>A0A287D4I3</accession>
<dbReference type="GO" id="GO:0000054">
    <property type="term" value="P:ribosomal subunit export from nucleus"/>
    <property type="evidence" value="ECO:0007669"/>
    <property type="project" value="TreeGrafter"/>
</dbReference>
<dbReference type="AlphaFoldDB" id="A0A287D4I3"/>
<dbReference type="PROSITE" id="PS51418">
    <property type="entry name" value="RAN"/>
    <property type="match status" value="1"/>
</dbReference>
<dbReference type="GO" id="GO:0005634">
    <property type="term" value="C:nucleus"/>
    <property type="evidence" value="ECO:0007669"/>
    <property type="project" value="TreeGrafter"/>
</dbReference>
<reference evidence="9" key="2">
    <citation type="submission" date="2025-08" db="UniProtKB">
        <authorList>
            <consortium name="Ensembl"/>
        </authorList>
    </citation>
    <scope>IDENTIFICATION</scope>
</reference>